<dbReference type="GO" id="GO:0005730">
    <property type="term" value="C:nucleolus"/>
    <property type="evidence" value="ECO:0007669"/>
    <property type="project" value="UniProtKB-SubCell"/>
</dbReference>
<dbReference type="PANTHER" id="PTHR14440">
    <property type="entry name" value="DNA-DIRECTED RNA POLYMERASE I SUBUNIT RPA49"/>
    <property type="match status" value="1"/>
</dbReference>
<proteinExistence type="inferred from homology"/>
<gene>
    <name evidence="7" type="ORF">I302_08585</name>
    <name evidence="8" type="ORF">I302_105297</name>
</gene>
<dbReference type="GO" id="GO:0000428">
    <property type="term" value="C:DNA-directed RNA polymerase complex"/>
    <property type="evidence" value="ECO:0007669"/>
    <property type="project" value="UniProtKB-KW"/>
</dbReference>
<dbReference type="VEuPathDB" id="FungiDB:I302_08585"/>
<dbReference type="InterPro" id="IPR009668">
    <property type="entry name" value="RNA_pol-assoc_fac_A49-like"/>
</dbReference>
<evidence type="ECO:0000256" key="2">
    <source>
        <dbReference type="ARBA" id="ARBA00009430"/>
    </source>
</evidence>
<evidence type="ECO:0000313" key="8">
    <source>
        <dbReference type="EMBL" id="WVW83278.1"/>
    </source>
</evidence>
<dbReference type="GO" id="GO:0006351">
    <property type="term" value="P:DNA-templated transcription"/>
    <property type="evidence" value="ECO:0007669"/>
    <property type="project" value="InterPro"/>
</dbReference>
<protein>
    <recommendedName>
        <fullName evidence="10">DNA-directed RNA polymerase I subunit RPA49</fullName>
    </recommendedName>
</protein>
<evidence type="ECO:0000256" key="3">
    <source>
        <dbReference type="ARBA" id="ARBA00022478"/>
    </source>
</evidence>
<keyword evidence="4" id="KW-0804">Transcription</keyword>
<reference evidence="8" key="4">
    <citation type="submission" date="2024-02" db="EMBL/GenBank/DDBJ databases">
        <title>Comparative genomics of Cryptococcus and Kwoniella reveals pathogenesis evolution and contrasting modes of karyotype evolution via chromosome fusion or intercentromeric recombination.</title>
        <authorList>
            <person name="Coelho M.A."/>
            <person name="David-Palma M."/>
            <person name="Shea T."/>
            <person name="Bowers K."/>
            <person name="McGinley-Smith S."/>
            <person name="Mohammad A.W."/>
            <person name="Gnirke A."/>
            <person name="Yurkov A.M."/>
            <person name="Nowrousian M."/>
            <person name="Sun S."/>
            <person name="Cuomo C.A."/>
            <person name="Heitman J."/>
        </authorList>
    </citation>
    <scope>NUCLEOTIDE SEQUENCE</scope>
    <source>
        <strain evidence="8">CBS 10118</strain>
    </source>
</reference>
<dbReference type="EMBL" id="KI894026">
    <property type="protein sequence ID" value="OCF21806.1"/>
    <property type="molecule type" value="Genomic_DNA"/>
</dbReference>
<evidence type="ECO:0008006" key="10">
    <source>
        <dbReference type="Google" id="ProtNLM"/>
    </source>
</evidence>
<dbReference type="STRING" id="1296100.A0A1B9FSQ8"/>
<keyword evidence="3" id="KW-0240">DNA-directed RNA polymerase</keyword>
<dbReference type="Proteomes" id="UP000092730">
    <property type="component" value="Chromosome 3"/>
</dbReference>
<evidence type="ECO:0000313" key="9">
    <source>
        <dbReference type="Proteomes" id="UP000092730"/>
    </source>
</evidence>
<evidence type="ECO:0000256" key="5">
    <source>
        <dbReference type="ARBA" id="ARBA00023242"/>
    </source>
</evidence>
<feature type="region of interest" description="Disordered" evidence="6">
    <location>
        <begin position="1"/>
        <end position="26"/>
    </location>
</feature>
<reference evidence="7" key="3">
    <citation type="submission" date="2014-01" db="EMBL/GenBank/DDBJ databases">
        <title>Evolution of pathogenesis and genome organization in the Tremellales.</title>
        <authorList>
            <person name="Cuomo C."/>
            <person name="Litvintseva A."/>
            <person name="Heitman J."/>
            <person name="Chen Y."/>
            <person name="Sun S."/>
            <person name="Springer D."/>
            <person name="Dromer F."/>
            <person name="Young S."/>
            <person name="Zeng Q."/>
            <person name="Chapman S."/>
            <person name="Gujja S."/>
            <person name="Saif S."/>
            <person name="Birren B."/>
        </authorList>
    </citation>
    <scope>NUCLEOTIDE SEQUENCE</scope>
    <source>
        <strain evidence="7">CBS 10118</strain>
    </source>
</reference>
<reference evidence="8" key="2">
    <citation type="submission" date="2013-07" db="EMBL/GenBank/DDBJ databases">
        <authorList>
            <consortium name="The Broad Institute Genome Sequencing Platform"/>
            <person name="Cuomo C."/>
            <person name="Litvintseva A."/>
            <person name="Chen Y."/>
            <person name="Heitman J."/>
            <person name="Sun S."/>
            <person name="Springer D."/>
            <person name="Dromer F."/>
            <person name="Young S.K."/>
            <person name="Zeng Q."/>
            <person name="Gargeya S."/>
            <person name="Fitzgerald M."/>
            <person name="Abouelleil A."/>
            <person name="Alvarado L."/>
            <person name="Berlin A.M."/>
            <person name="Chapman S.B."/>
            <person name="Dewar J."/>
            <person name="Goldberg J."/>
            <person name="Griggs A."/>
            <person name="Gujja S."/>
            <person name="Hansen M."/>
            <person name="Howarth C."/>
            <person name="Imamovic A."/>
            <person name="Larimer J."/>
            <person name="McCowan C."/>
            <person name="Murphy C."/>
            <person name="Pearson M."/>
            <person name="Priest M."/>
            <person name="Roberts A."/>
            <person name="Saif S."/>
            <person name="Shea T."/>
            <person name="Sykes S."/>
            <person name="Wortman J."/>
            <person name="Nusbaum C."/>
            <person name="Birren B."/>
        </authorList>
    </citation>
    <scope>NUCLEOTIDE SEQUENCE</scope>
    <source>
        <strain evidence="8">CBS 10118</strain>
    </source>
</reference>
<dbReference type="AlphaFoldDB" id="A0A1B9FSQ8"/>
<reference evidence="7" key="1">
    <citation type="submission" date="2013-07" db="EMBL/GenBank/DDBJ databases">
        <title>The Genome Sequence of Cryptococcus bestiolae CBS10118.</title>
        <authorList>
            <consortium name="The Broad Institute Genome Sequencing Platform"/>
            <person name="Cuomo C."/>
            <person name="Litvintseva A."/>
            <person name="Chen Y."/>
            <person name="Heitman J."/>
            <person name="Sun S."/>
            <person name="Springer D."/>
            <person name="Dromer F."/>
            <person name="Young S.K."/>
            <person name="Zeng Q."/>
            <person name="Gargeya S."/>
            <person name="Fitzgerald M."/>
            <person name="Abouelleil A."/>
            <person name="Alvarado L."/>
            <person name="Berlin A.M."/>
            <person name="Chapman S.B."/>
            <person name="Dewar J."/>
            <person name="Goldberg J."/>
            <person name="Griggs A."/>
            <person name="Gujja S."/>
            <person name="Hansen M."/>
            <person name="Howarth C."/>
            <person name="Imamovic A."/>
            <person name="Larimer J."/>
            <person name="McCowan C."/>
            <person name="Murphy C."/>
            <person name="Pearson M."/>
            <person name="Priest M."/>
            <person name="Roberts A."/>
            <person name="Saif S."/>
            <person name="Shea T."/>
            <person name="Sykes S."/>
            <person name="Wortman J."/>
            <person name="Nusbaum C."/>
            <person name="Birren B."/>
        </authorList>
    </citation>
    <scope>NUCLEOTIDE SEQUENCE [LARGE SCALE GENOMIC DNA]</scope>
    <source>
        <strain evidence="7">CBS 10118</strain>
    </source>
</reference>
<comment type="similarity">
    <text evidence="2">Belongs to the eukaryotic RPA49/POLR1E RNA polymerase subunit family.</text>
</comment>
<evidence type="ECO:0000313" key="7">
    <source>
        <dbReference type="EMBL" id="OCF21806.1"/>
    </source>
</evidence>
<keyword evidence="5" id="KW-0539">Nucleus</keyword>
<dbReference type="GeneID" id="30212984"/>
<organism evidence="7">
    <name type="scientific">Kwoniella bestiolae CBS 10118</name>
    <dbReference type="NCBI Taxonomy" id="1296100"/>
    <lineage>
        <taxon>Eukaryota</taxon>
        <taxon>Fungi</taxon>
        <taxon>Dikarya</taxon>
        <taxon>Basidiomycota</taxon>
        <taxon>Agaricomycotina</taxon>
        <taxon>Tremellomycetes</taxon>
        <taxon>Tremellales</taxon>
        <taxon>Cryptococcaceae</taxon>
        <taxon>Kwoniella</taxon>
    </lineage>
</organism>
<dbReference type="RefSeq" id="XP_019042876.1">
    <property type="nucleotide sequence ID" value="XM_019195163.1"/>
</dbReference>
<dbReference type="KEGG" id="kbi:30212984"/>
<name>A0A1B9FSQ8_9TREE</name>
<evidence type="ECO:0000256" key="6">
    <source>
        <dbReference type="SAM" id="MobiDB-lite"/>
    </source>
</evidence>
<dbReference type="OrthoDB" id="532500at2759"/>
<keyword evidence="9" id="KW-1185">Reference proteome</keyword>
<evidence type="ECO:0000256" key="1">
    <source>
        <dbReference type="ARBA" id="ARBA00004604"/>
    </source>
</evidence>
<comment type="subcellular location">
    <subcellularLocation>
        <location evidence="1">Nucleus</location>
        <location evidence="1">Nucleolus</location>
    </subcellularLocation>
</comment>
<sequence length="433" mass="48138">MASTPQTSRKSQKRKSDAANLGSSDVQVVVEEGSTSAGPAFVNFPSVRPSKTTPFTIYTRDVGSSSDLTKQHTIIAGETEDVEFFSTNRDHNLNTEGADCQYLPALYDPSTGTVHINPSTPLYLLTHGVKRLRSSVTLPSASDARAHWKAQRNDLGETFGTRKAKTQIRAEERNKVDVSAMEGVKGHLMGSIPEMETSDGPVKASELIPIPNLSTSDPSEVYPRDSLISPSEWQSISVSQLIHAEDEDARQKLLPPHKKSNWLHMRIRYILNLEDKVARKEQMKYVLYLATLLSLYDNPSLISKLPPSQIQSKFPNVPQQLLDGSIKRFSEVQGKKRVITEKMKTKLLAWICVLYLTLDGFSVEIWRVARDLKAKDATIENMFKNLGCTVNVATPAEREKQGITLAEASKSKKAVLKAPVVFPKIKRRGPAKR</sequence>
<dbReference type="GO" id="GO:0003677">
    <property type="term" value="F:DNA binding"/>
    <property type="evidence" value="ECO:0007669"/>
    <property type="project" value="InterPro"/>
</dbReference>
<dbReference type="Pfam" id="PF06870">
    <property type="entry name" value="RNA_pol_I_A49"/>
    <property type="match status" value="1"/>
</dbReference>
<evidence type="ECO:0000256" key="4">
    <source>
        <dbReference type="ARBA" id="ARBA00023163"/>
    </source>
</evidence>
<accession>A0A1B9FSQ8</accession>
<dbReference type="EMBL" id="CP144543">
    <property type="protein sequence ID" value="WVW83278.1"/>
    <property type="molecule type" value="Genomic_DNA"/>
</dbReference>